<dbReference type="Pfam" id="PF01314">
    <property type="entry name" value="AFOR_C"/>
    <property type="match status" value="1"/>
</dbReference>
<sequence>MERVLRVNMTDRSYRIEPLPEAWRLLGGRAITSRIVATEVDPLCDPLGPNNKLVLAPGLLSGTTLSSSSRISAGAKSPLTGGIKESNGGGQSGLKLAQLGYRAVIIEGQPREAGWWLLVIGPESVRFERADDLAGLGQYETARRLFERFGRKVGLSVIGPAGEMKMNIAGIGNTDPEGRPGRMCARGGLGAVMGSKGLKAIVYEDVGWNPPRSLDEAVWKAASKAYVQELRTQPATAERYPKLGTLGVLELVNKVGGLPVHNFRWGQDERALEIGGIRVREIILERGGQTTHSCMTGCIIQCSNVFVDKEGQEIASSMEFETHGLLGSNLEIFDVDWIARFTRECNDLGVDTIETGGAMGVAMEAGVIRWGDAEGVMRLMGEIRAGTVLGRVLGAGAGIAGKVLGVQRVPVVKNQTISAYDPRAVKGNGVTYATSPMGADHTCGNTIALPIDHLDPSDKVAVSREMQIVATALDVLGFCNFARGVMSATPQTFADLFNARMGTNFTPEEIRRYAVDVIKQEIEFNRRAGLGPETDRLPEWLRTEPLPPHGAVFDVPEAELDRIWEGY</sequence>
<dbReference type="KEGG" id="cmic:caldi_01580"/>
<dbReference type="PANTHER" id="PTHR30038">
    <property type="entry name" value="ALDEHYDE FERREDOXIN OXIDOREDUCTASE"/>
    <property type="match status" value="1"/>
</dbReference>
<comment type="cofactor">
    <cofactor evidence="8">
        <name>tungstopterin</name>
        <dbReference type="ChEBI" id="CHEBI:30402"/>
    </cofactor>
</comment>
<dbReference type="SUPFAM" id="SSF56228">
    <property type="entry name" value="Aldehyde ferredoxin oxidoreductase, N-terminal domain"/>
    <property type="match status" value="1"/>
</dbReference>
<dbReference type="SMART" id="SM00790">
    <property type="entry name" value="AFOR_N"/>
    <property type="match status" value="1"/>
</dbReference>
<dbReference type="SUPFAM" id="SSF48310">
    <property type="entry name" value="Aldehyde ferredoxin oxidoreductase, C-terminal domains"/>
    <property type="match status" value="1"/>
</dbReference>
<evidence type="ECO:0000256" key="4">
    <source>
        <dbReference type="ARBA" id="ARBA00022723"/>
    </source>
</evidence>
<dbReference type="Gene3D" id="1.10.569.10">
    <property type="entry name" value="Aldehyde Ferredoxin Oxidoreductase Protein, subunit A, domain 2"/>
    <property type="match status" value="1"/>
</dbReference>
<organism evidence="10 11">
    <name type="scientific">Caldinitratiruptor microaerophilus</name>
    <dbReference type="NCBI Taxonomy" id="671077"/>
    <lineage>
        <taxon>Bacteria</taxon>
        <taxon>Bacillati</taxon>
        <taxon>Bacillota</taxon>
        <taxon>Clostridia</taxon>
        <taxon>Eubacteriales</taxon>
        <taxon>Symbiobacteriaceae</taxon>
        <taxon>Caldinitratiruptor</taxon>
    </lineage>
</organism>
<dbReference type="Gene3D" id="3.60.9.10">
    <property type="entry name" value="Aldehyde ferredoxin oxidoreductase, N-terminal domain"/>
    <property type="match status" value="1"/>
</dbReference>
<comment type="cofactor">
    <cofactor evidence="1">
        <name>[4Fe-4S] cluster</name>
        <dbReference type="ChEBI" id="CHEBI:49883"/>
    </cofactor>
</comment>
<evidence type="ECO:0000256" key="1">
    <source>
        <dbReference type="ARBA" id="ARBA00001966"/>
    </source>
</evidence>
<dbReference type="EMBL" id="AP025628">
    <property type="protein sequence ID" value="BDG59068.1"/>
    <property type="molecule type" value="Genomic_DNA"/>
</dbReference>
<dbReference type="Gene3D" id="1.10.599.10">
    <property type="entry name" value="Aldehyde Ferredoxin Oxidoreductase Protein, subunit A, domain 3"/>
    <property type="match status" value="1"/>
</dbReference>
<dbReference type="PANTHER" id="PTHR30038:SF0">
    <property type="entry name" value="TUNGSTEN-CONTAINING ALDEHYDE FERREDOXIN OXIDOREDUCTASE"/>
    <property type="match status" value="1"/>
</dbReference>
<dbReference type="Proteomes" id="UP001163687">
    <property type="component" value="Chromosome"/>
</dbReference>
<protein>
    <submittedName>
        <fullName evidence="10">Aldehyde ferredoxin oxidoreductase</fullName>
    </submittedName>
</protein>
<keyword evidence="7" id="KW-0411">Iron-sulfur</keyword>
<evidence type="ECO:0000313" key="10">
    <source>
        <dbReference type="EMBL" id="BDG59068.1"/>
    </source>
</evidence>
<gene>
    <name evidence="10" type="ORF">caldi_01580</name>
</gene>
<dbReference type="AlphaFoldDB" id="A0AA35CIP3"/>
<evidence type="ECO:0000256" key="5">
    <source>
        <dbReference type="ARBA" id="ARBA00023002"/>
    </source>
</evidence>
<dbReference type="InterPro" id="IPR001203">
    <property type="entry name" value="OxRdtase_Ald_Fedxn_C"/>
</dbReference>
<dbReference type="GO" id="GO:0009055">
    <property type="term" value="F:electron transfer activity"/>
    <property type="evidence" value="ECO:0007669"/>
    <property type="project" value="InterPro"/>
</dbReference>
<dbReference type="InterPro" id="IPR051919">
    <property type="entry name" value="W-dependent_AOR"/>
</dbReference>
<accession>A0AA35CIP3</accession>
<keyword evidence="5" id="KW-0560">Oxidoreductase</keyword>
<evidence type="ECO:0000256" key="7">
    <source>
        <dbReference type="ARBA" id="ARBA00023014"/>
    </source>
</evidence>
<dbReference type="InterPro" id="IPR013985">
    <property type="entry name" value="Ald_Fedxn_OxRdtase_dom3"/>
</dbReference>
<dbReference type="Pfam" id="PF02730">
    <property type="entry name" value="AFOR_N"/>
    <property type="match status" value="1"/>
</dbReference>
<comment type="similarity">
    <text evidence="2">Belongs to the AOR/FOR family.</text>
</comment>
<proteinExistence type="inferred from homology"/>
<dbReference type="GO" id="GO:0051539">
    <property type="term" value="F:4 iron, 4 sulfur cluster binding"/>
    <property type="evidence" value="ECO:0007669"/>
    <property type="project" value="UniProtKB-KW"/>
</dbReference>
<evidence type="ECO:0000256" key="8">
    <source>
        <dbReference type="ARBA" id="ARBA00049934"/>
    </source>
</evidence>
<keyword evidence="6" id="KW-0408">Iron</keyword>
<evidence type="ECO:0000259" key="9">
    <source>
        <dbReference type="SMART" id="SM00790"/>
    </source>
</evidence>
<keyword evidence="4" id="KW-0479">Metal-binding</keyword>
<dbReference type="InterPro" id="IPR036021">
    <property type="entry name" value="Tungsten_al_ferr_oxy-like_C"/>
</dbReference>
<name>A0AA35CIP3_9FIRM</name>
<dbReference type="GO" id="GO:0046872">
    <property type="term" value="F:metal ion binding"/>
    <property type="evidence" value="ECO:0007669"/>
    <property type="project" value="UniProtKB-KW"/>
</dbReference>
<dbReference type="InterPro" id="IPR036503">
    <property type="entry name" value="Ald_Fedxn_OxRdtase_N_sf"/>
</dbReference>
<evidence type="ECO:0000256" key="2">
    <source>
        <dbReference type="ARBA" id="ARBA00011032"/>
    </source>
</evidence>
<evidence type="ECO:0000256" key="3">
    <source>
        <dbReference type="ARBA" id="ARBA00022485"/>
    </source>
</evidence>
<keyword evidence="3" id="KW-0004">4Fe-4S</keyword>
<feature type="domain" description="Aldehyde ferredoxin oxidoreductase N-terminal" evidence="9">
    <location>
        <begin position="1"/>
        <end position="207"/>
    </location>
</feature>
<evidence type="ECO:0000256" key="6">
    <source>
        <dbReference type="ARBA" id="ARBA00023004"/>
    </source>
</evidence>
<dbReference type="InterPro" id="IPR013984">
    <property type="entry name" value="Ald_Fedxn_OxRdtase_dom2"/>
</dbReference>
<dbReference type="InterPro" id="IPR013983">
    <property type="entry name" value="Ald_Fedxn_OxRdtase_N"/>
</dbReference>
<keyword evidence="11" id="KW-1185">Reference proteome</keyword>
<evidence type="ECO:0000313" key="11">
    <source>
        <dbReference type="Proteomes" id="UP001163687"/>
    </source>
</evidence>
<reference evidence="10" key="1">
    <citation type="submission" date="2022-03" db="EMBL/GenBank/DDBJ databases">
        <title>Complete genome sequence of Caldinitratiruptor microaerophilus.</title>
        <authorList>
            <person name="Mukaiyama R."/>
            <person name="Nishiyama T."/>
            <person name="Ueda K."/>
        </authorList>
    </citation>
    <scope>NUCLEOTIDE SEQUENCE</scope>
    <source>
        <strain evidence="10">JCM 16183</strain>
    </source>
</reference>
<dbReference type="GO" id="GO:0016625">
    <property type="term" value="F:oxidoreductase activity, acting on the aldehyde or oxo group of donors, iron-sulfur protein as acceptor"/>
    <property type="evidence" value="ECO:0007669"/>
    <property type="project" value="InterPro"/>
</dbReference>